<dbReference type="AlphaFoldDB" id="E6PXS3"/>
<gene>
    <name evidence="1" type="ORF">CARN3_0679</name>
</gene>
<dbReference type="EMBL" id="CABN01000047">
    <property type="protein sequence ID" value="CBH99732.1"/>
    <property type="molecule type" value="Genomic_DNA"/>
</dbReference>
<accession>E6PXS3</accession>
<sequence length="751" mass="82662">MSFEAEFFGPGNRLRWEAIQANSLSPEIQQRLGPFLEDLRRNPQVLALPCVRDDGRVQWYVVCQSPRATRVARDEVRAFLGPTYSDFDGKPKPLDPSDPVEAAILAKYGENAFRLAIGNRQILDAARERLRLMIQVQAERPTRYAKRIRAVGRILRDFEYALLAADGVTAKECIEELRAAGKLSASNLLFLEIRRLTAFENSDGVLALPELDAILAIARPRRVTEALVRAVYRSRLRGFEEENRPAEAVALFRSEIIDRFRDLYRSRANLAGWEVDASFLMVAVESNDGRGEAITATLERYPAGSVQRGYLEAIAEQIAPSGPVPHSELLATARAAFAKADVDQAYDLSIKLPPSFDRSALLLRCARDMGSLSAAQVAIESLDALAEEDRKRLDQHLVLGRIRDSLTQLSAIDAAGAPEATVAADIPTDWITWLRRLTAPEPWKAAVSIAETAAREWTLVSLLENSSAVQRIADLLLAQRPEWGQTALQDALPFFLEFFERSATDARLRPIYESLFLTVALDAYVSIPQILALLKIASARLDFGISAQEYSETLRILSSAIQGIESPAVTESALDALEMLIGAACPDVHERQQFFLSVATVFRRWYRRIDAAQFALLRSLGEEIGVSDGIFEEEPASNSEDASTIWTSLSGKKVAIYSLQESALRRTASVLRKLCPGVRVDTFHDHVGGSPSLRAASSTSDIFVLAIGSAKHAATGFIEDRRPKGLVTLYARGQGSAGMLHALGQYLAVGG</sequence>
<reference evidence="1" key="1">
    <citation type="submission" date="2009-10" db="EMBL/GenBank/DDBJ databases">
        <title>Diversity of trophic interactions inside an arsenic-rich microbial ecosystem.</title>
        <authorList>
            <person name="Bertin P.N."/>
            <person name="Heinrich-Salmeron A."/>
            <person name="Pelletier E."/>
            <person name="Goulhen-Chollet F."/>
            <person name="Arsene-Ploetze F."/>
            <person name="Gallien S."/>
            <person name="Calteau A."/>
            <person name="Vallenet D."/>
            <person name="Casiot C."/>
            <person name="Chane-Woon-Ming B."/>
            <person name="Giloteaux L."/>
            <person name="Barakat M."/>
            <person name="Bonnefoy V."/>
            <person name="Bruneel O."/>
            <person name="Chandler M."/>
            <person name="Cleiss J."/>
            <person name="Duran R."/>
            <person name="Elbaz-Poulichet F."/>
            <person name="Fonknechten N."/>
            <person name="Lauga B."/>
            <person name="Mornico D."/>
            <person name="Ortet P."/>
            <person name="Schaeffer C."/>
            <person name="Siguier P."/>
            <person name="Alexander Thil Smith A."/>
            <person name="Van Dorsselaer A."/>
            <person name="Weissenbach J."/>
            <person name="Medigue C."/>
            <person name="Le Paslier D."/>
        </authorList>
    </citation>
    <scope>NUCLEOTIDE SEQUENCE</scope>
</reference>
<proteinExistence type="predicted"/>
<dbReference type="InterPro" id="IPR049807">
    <property type="entry name" value="DpdD-like"/>
</dbReference>
<protein>
    <submittedName>
        <fullName evidence="1">Uncharacterized protein</fullName>
    </submittedName>
</protein>
<organism evidence="1">
    <name type="scientific">mine drainage metagenome</name>
    <dbReference type="NCBI Taxonomy" id="410659"/>
    <lineage>
        <taxon>unclassified sequences</taxon>
        <taxon>metagenomes</taxon>
        <taxon>ecological metagenomes</taxon>
    </lineage>
</organism>
<comment type="caution">
    <text evidence="1">The sequence shown here is derived from an EMBL/GenBank/DDBJ whole genome shotgun (WGS) entry which is preliminary data.</text>
</comment>
<name>E6PXS3_9ZZZZ</name>
<evidence type="ECO:0000313" key="1">
    <source>
        <dbReference type="EMBL" id="CBH99732.1"/>
    </source>
</evidence>
<dbReference type="NCBIfam" id="NF041061">
    <property type="entry name" value="DpdD"/>
    <property type="match status" value="1"/>
</dbReference>